<feature type="binding site" evidence="8">
    <location>
        <position position="71"/>
    </location>
    <ligand>
        <name>Na(+)</name>
        <dbReference type="ChEBI" id="CHEBI:29101"/>
        <note>structural</note>
    </ligand>
</feature>
<keyword evidence="5 8" id="KW-0472">Membrane</keyword>
<comment type="similarity">
    <text evidence="6 8">Belongs to the fluoride channel Fluc/FEX (TC 1.A.43) family.</text>
</comment>
<evidence type="ECO:0000256" key="4">
    <source>
        <dbReference type="ARBA" id="ARBA00022989"/>
    </source>
</evidence>
<keyword evidence="10" id="KW-1185">Reference proteome</keyword>
<comment type="catalytic activity">
    <reaction evidence="7">
        <text>fluoride(in) = fluoride(out)</text>
        <dbReference type="Rhea" id="RHEA:76159"/>
        <dbReference type="ChEBI" id="CHEBI:17051"/>
    </reaction>
    <physiologicalReaction direction="left-to-right" evidence="7">
        <dbReference type="Rhea" id="RHEA:76160"/>
    </physiologicalReaction>
</comment>
<dbReference type="GO" id="GO:0005886">
    <property type="term" value="C:plasma membrane"/>
    <property type="evidence" value="ECO:0007669"/>
    <property type="project" value="UniProtKB-SubCell"/>
</dbReference>
<evidence type="ECO:0000256" key="2">
    <source>
        <dbReference type="ARBA" id="ARBA00022475"/>
    </source>
</evidence>
<feature type="transmembrane region" description="Helical" evidence="8">
    <location>
        <begin position="31"/>
        <end position="51"/>
    </location>
</feature>
<dbReference type="EMBL" id="RKLV01000002">
    <property type="protein sequence ID" value="MCX2818362.1"/>
    <property type="molecule type" value="Genomic_DNA"/>
</dbReference>
<dbReference type="RefSeq" id="WP_266086157.1">
    <property type="nucleotide sequence ID" value="NZ_RKLV01000002.1"/>
</dbReference>
<comment type="caution">
    <text evidence="9">The sequence shown here is derived from an EMBL/GenBank/DDBJ whole genome shotgun (WGS) entry which is preliminary data.</text>
</comment>
<evidence type="ECO:0000256" key="3">
    <source>
        <dbReference type="ARBA" id="ARBA00022692"/>
    </source>
</evidence>
<dbReference type="AlphaFoldDB" id="A0A9Q4GG62"/>
<gene>
    <name evidence="8" type="primary">fluC</name>
    <name evidence="8" type="synonym">crcB</name>
    <name evidence="9" type="ORF">EGH25_03220</name>
</gene>
<comment type="activity regulation">
    <text evidence="8">Na(+) is not transported, but it plays an essential structural role and its presence is essential for fluoride channel function.</text>
</comment>
<evidence type="ECO:0000313" key="9">
    <source>
        <dbReference type="EMBL" id="MCX2818362.1"/>
    </source>
</evidence>
<feature type="transmembrane region" description="Helical" evidence="8">
    <location>
        <begin position="90"/>
        <end position="113"/>
    </location>
</feature>
<keyword evidence="8" id="KW-0479">Metal-binding</keyword>
<evidence type="ECO:0000256" key="8">
    <source>
        <dbReference type="HAMAP-Rule" id="MF_00454"/>
    </source>
</evidence>
<feature type="binding site" evidence="8">
    <location>
        <position position="68"/>
    </location>
    <ligand>
        <name>Na(+)</name>
        <dbReference type="ChEBI" id="CHEBI:29101"/>
        <note>structural</note>
    </ligand>
</feature>
<keyword evidence="8" id="KW-0407">Ion channel</keyword>
<sequence length="116" mass="11492">MTIEPLLVALGGSLGAPARYAVGTLTTDTRIPVSTLGVNVLGSFLLGVVTFGIASDTVALTVGVGACGAFTTFSSFSYETVEALRDDPVAGTANAVLSLVLSVSAVGVAYLAVAPV</sequence>
<keyword evidence="3 8" id="KW-0812">Transmembrane</keyword>
<comment type="function">
    <text evidence="8">Fluoride-specific ion channel. Important for reducing fluoride concentration in the cell, thus reducing its toxicity.</text>
</comment>
<evidence type="ECO:0000256" key="7">
    <source>
        <dbReference type="ARBA" id="ARBA00035585"/>
    </source>
</evidence>
<dbReference type="Proteomes" id="UP001149411">
    <property type="component" value="Unassembled WGS sequence"/>
</dbReference>
<dbReference type="HAMAP" id="MF_00454">
    <property type="entry name" value="FluC"/>
    <property type="match status" value="1"/>
</dbReference>
<dbReference type="GO" id="GO:0046872">
    <property type="term" value="F:metal ion binding"/>
    <property type="evidence" value="ECO:0007669"/>
    <property type="project" value="UniProtKB-KW"/>
</dbReference>
<reference evidence="9" key="1">
    <citation type="submission" date="2022-09" db="EMBL/GenBank/DDBJ databases">
        <title>Haloadaptaus new haloarchaeum isolated from saline soil.</title>
        <authorList>
            <person name="Duran-Viseras A."/>
            <person name="Sanchez-Porro C."/>
            <person name="Ventosa A."/>
        </authorList>
    </citation>
    <scope>NUCLEOTIDE SEQUENCE</scope>
    <source>
        <strain evidence="9">F3-133</strain>
    </source>
</reference>
<dbReference type="PANTHER" id="PTHR28259">
    <property type="entry name" value="FLUORIDE EXPORT PROTEIN 1-RELATED"/>
    <property type="match status" value="1"/>
</dbReference>
<protein>
    <recommendedName>
        <fullName evidence="8">Fluoride-specific ion channel FluC</fullName>
    </recommendedName>
</protein>
<name>A0A9Q4GG62_9EURY</name>
<dbReference type="PANTHER" id="PTHR28259:SF1">
    <property type="entry name" value="FLUORIDE EXPORT PROTEIN 1-RELATED"/>
    <property type="match status" value="1"/>
</dbReference>
<keyword evidence="8" id="KW-0813">Transport</keyword>
<dbReference type="InterPro" id="IPR003691">
    <property type="entry name" value="FluC"/>
</dbReference>
<evidence type="ECO:0000256" key="5">
    <source>
        <dbReference type="ARBA" id="ARBA00023136"/>
    </source>
</evidence>
<comment type="subcellular location">
    <subcellularLocation>
        <location evidence="1 8">Cell membrane</location>
        <topology evidence="1 8">Multi-pass membrane protein</topology>
    </subcellularLocation>
</comment>
<dbReference type="GO" id="GO:0062054">
    <property type="term" value="F:fluoride channel activity"/>
    <property type="evidence" value="ECO:0007669"/>
    <property type="project" value="UniProtKB-UniRule"/>
</dbReference>
<keyword evidence="8" id="KW-0406">Ion transport</keyword>
<organism evidence="9 10">
    <name type="scientific">Halorutilus salinus</name>
    <dbReference type="NCBI Taxonomy" id="2487751"/>
    <lineage>
        <taxon>Archaea</taxon>
        <taxon>Methanobacteriati</taxon>
        <taxon>Methanobacteriota</taxon>
        <taxon>Stenosarchaea group</taxon>
        <taxon>Halobacteria</taxon>
        <taxon>Halorutilales</taxon>
        <taxon>Halorutilaceae</taxon>
        <taxon>Halorutilus</taxon>
    </lineage>
</organism>
<evidence type="ECO:0000256" key="6">
    <source>
        <dbReference type="ARBA" id="ARBA00035120"/>
    </source>
</evidence>
<evidence type="ECO:0000256" key="1">
    <source>
        <dbReference type="ARBA" id="ARBA00004651"/>
    </source>
</evidence>
<accession>A0A9Q4GG62</accession>
<dbReference type="GO" id="GO:0140114">
    <property type="term" value="P:cellular detoxification of fluoride"/>
    <property type="evidence" value="ECO:0007669"/>
    <property type="project" value="UniProtKB-UniRule"/>
</dbReference>
<keyword evidence="2 8" id="KW-1003">Cell membrane</keyword>
<keyword evidence="8" id="KW-0915">Sodium</keyword>
<dbReference type="Pfam" id="PF02537">
    <property type="entry name" value="CRCB"/>
    <property type="match status" value="1"/>
</dbReference>
<keyword evidence="4 8" id="KW-1133">Transmembrane helix</keyword>
<evidence type="ECO:0000313" key="10">
    <source>
        <dbReference type="Proteomes" id="UP001149411"/>
    </source>
</evidence>
<proteinExistence type="inferred from homology"/>
<feature type="transmembrane region" description="Helical" evidence="8">
    <location>
        <begin position="58"/>
        <end position="78"/>
    </location>
</feature>